<evidence type="ECO:0000313" key="5">
    <source>
        <dbReference type="Proteomes" id="UP001201812"/>
    </source>
</evidence>
<dbReference type="PANTHER" id="PTHR43656">
    <property type="entry name" value="BINDING OXIDOREDUCTASE, PUTATIVE (AFU_ORTHOLOGUE AFUA_2G08260)-RELATED"/>
    <property type="match status" value="1"/>
</dbReference>
<protein>
    <submittedName>
        <fullName evidence="4">NADH:flavin oxidoreductase / NADH oxidase family domain-containing protein</fullName>
    </submittedName>
</protein>
<evidence type="ECO:0000256" key="1">
    <source>
        <dbReference type="ARBA" id="ARBA00022630"/>
    </source>
</evidence>
<dbReference type="InterPro" id="IPR001155">
    <property type="entry name" value="OxRdtase_FMN_N"/>
</dbReference>
<dbReference type="SUPFAM" id="SSF51395">
    <property type="entry name" value="FMN-linked oxidoreductases"/>
    <property type="match status" value="1"/>
</dbReference>
<dbReference type="GO" id="GO:0016491">
    <property type="term" value="F:oxidoreductase activity"/>
    <property type="evidence" value="ECO:0007669"/>
    <property type="project" value="UniProtKB-KW"/>
</dbReference>
<keyword evidence="2" id="KW-0560">Oxidoreductase</keyword>
<gene>
    <name evidence="4" type="ORF">DdX_15663</name>
</gene>
<dbReference type="InterPro" id="IPR013785">
    <property type="entry name" value="Aldolase_TIM"/>
</dbReference>
<name>A0AAD4R0L6_9BILA</name>
<reference evidence="4" key="1">
    <citation type="submission" date="2022-01" db="EMBL/GenBank/DDBJ databases">
        <title>Genome Sequence Resource for Two Populations of Ditylenchus destructor, the Migratory Endoparasitic Phytonematode.</title>
        <authorList>
            <person name="Zhang H."/>
            <person name="Lin R."/>
            <person name="Xie B."/>
        </authorList>
    </citation>
    <scope>NUCLEOTIDE SEQUENCE</scope>
    <source>
        <strain evidence="4">BazhouSP</strain>
    </source>
</reference>
<organism evidence="4 5">
    <name type="scientific">Ditylenchus destructor</name>
    <dbReference type="NCBI Taxonomy" id="166010"/>
    <lineage>
        <taxon>Eukaryota</taxon>
        <taxon>Metazoa</taxon>
        <taxon>Ecdysozoa</taxon>
        <taxon>Nematoda</taxon>
        <taxon>Chromadorea</taxon>
        <taxon>Rhabditida</taxon>
        <taxon>Tylenchina</taxon>
        <taxon>Tylenchomorpha</taxon>
        <taxon>Sphaerularioidea</taxon>
        <taxon>Anguinidae</taxon>
        <taxon>Anguininae</taxon>
        <taxon>Ditylenchus</taxon>
    </lineage>
</organism>
<dbReference type="Pfam" id="PF00724">
    <property type="entry name" value="Oxidored_FMN"/>
    <property type="match status" value="1"/>
</dbReference>
<feature type="domain" description="NADH:flavin oxidoreductase/NADH oxidase N-terminal" evidence="3">
    <location>
        <begin position="6"/>
        <end position="115"/>
    </location>
</feature>
<comment type="caution">
    <text evidence="4">The sequence shown here is derived from an EMBL/GenBank/DDBJ whole genome shotgun (WGS) entry which is preliminary data.</text>
</comment>
<evidence type="ECO:0000259" key="3">
    <source>
        <dbReference type="Pfam" id="PF00724"/>
    </source>
</evidence>
<accession>A0AAD4R0L6</accession>
<keyword evidence="5" id="KW-1185">Reference proteome</keyword>
<evidence type="ECO:0000256" key="2">
    <source>
        <dbReference type="ARBA" id="ARBA00023002"/>
    </source>
</evidence>
<dbReference type="PANTHER" id="PTHR43656:SF5">
    <property type="entry name" value="NADH:FLAVIN OXIDOREDUCTASE_NADH OXIDASE N-TERMINAL DOMAIN-CONTAINING PROTEIN"/>
    <property type="match status" value="1"/>
</dbReference>
<dbReference type="InterPro" id="IPR051799">
    <property type="entry name" value="NADH_flavin_oxidoreductase"/>
</dbReference>
<evidence type="ECO:0000313" key="4">
    <source>
        <dbReference type="EMBL" id="KAI1702148.1"/>
    </source>
</evidence>
<dbReference type="Proteomes" id="UP001201812">
    <property type="component" value="Unassembled WGS sequence"/>
</dbReference>
<proteinExistence type="predicted"/>
<dbReference type="EMBL" id="JAKKPZ010000104">
    <property type="protein sequence ID" value="KAI1702148.1"/>
    <property type="molecule type" value="Genomic_DNA"/>
</dbReference>
<dbReference type="Gene3D" id="3.20.20.70">
    <property type="entry name" value="Aldolase class I"/>
    <property type="match status" value="1"/>
</dbReference>
<dbReference type="AlphaFoldDB" id="A0AAD4R0L6"/>
<dbReference type="GO" id="GO:0010181">
    <property type="term" value="F:FMN binding"/>
    <property type="evidence" value="ECO:0007669"/>
    <property type="project" value="InterPro"/>
</dbReference>
<sequence length="121" mass="13869">MVEPVSTNERTDEYGGSLENRVRLNLEIYEAIRTEIPEETGFIVGIKMNSVEFQNKGLRVEEAVFMCKEYDRIGHDFIELSGGTIEKIAFHHLSESSRIREHTLPNFQSKLSRPLTTPLSI</sequence>
<keyword evidence="1" id="KW-0285">Flavoprotein</keyword>